<evidence type="ECO:0000256" key="1">
    <source>
        <dbReference type="SAM" id="MobiDB-lite"/>
    </source>
</evidence>
<sequence length="89" mass="9702">MGSVFRGQVDDGQERCPPAPHQRDVSSALRSLSTSTGLKFKKSHCPRSGGWKRVLGLIVFGPTSGCNYSETSLKSLVWFGQNIQYEIGA</sequence>
<reference evidence="2 3" key="1">
    <citation type="journal article" date="2024" name="Genome Biol. Evol.">
        <title>Chromosome-level genome assembly of the viviparous eelpout Zoarces viviparus.</title>
        <authorList>
            <person name="Fuhrmann N."/>
            <person name="Brasseur M.V."/>
            <person name="Bakowski C.E."/>
            <person name="Podsiadlowski L."/>
            <person name="Prost S."/>
            <person name="Krehenwinkel H."/>
            <person name="Mayer C."/>
        </authorList>
    </citation>
    <scope>NUCLEOTIDE SEQUENCE [LARGE SCALE GENOMIC DNA]</scope>
    <source>
        <strain evidence="2">NO-MEL_2022_Ind0_liver</strain>
    </source>
</reference>
<gene>
    <name evidence="2" type="ORF">VZT92_011221</name>
</gene>
<dbReference type="EMBL" id="JBCEZU010000089">
    <property type="protein sequence ID" value="KAK9531817.1"/>
    <property type="molecule type" value="Genomic_DNA"/>
</dbReference>
<comment type="caution">
    <text evidence="2">The sequence shown here is derived from an EMBL/GenBank/DDBJ whole genome shotgun (WGS) entry which is preliminary data.</text>
</comment>
<evidence type="ECO:0000313" key="2">
    <source>
        <dbReference type="EMBL" id="KAK9531817.1"/>
    </source>
</evidence>
<organism evidence="2 3">
    <name type="scientific">Zoarces viviparus</name>
    <name type="common">Viviparous eelpout</name>
    <name type="synonym">Blennius viviparus</name>
    <dbReference type="NCBI Taxonomy" id="48416"/>
    <lineage>
        <taxon>Eukaryota</taxon>
        <taxon>Metazoa</taxon>
        <taxon>Chordata</taxon>
        <taxon>Craniata</taxon>
        <taxon>Vertebrata</taxon>
        <taxon>Euteleostomi</taxon>
        <taxon>Actinopterygii</taxon>
        <taxon>Neopterygii</taxon>
        <taxon>Teleostei</taxon>
        <taxon>Neoteleostei</taxon>
        <taxon>Acanthomorphata</taxon>
        <taxon>Eupercaria</taxon>
        <taxon>Perciformes</taxon>
        <taxon>Cottioidei</taxon>
        <taxon>Zoarcales</taxon>
        <taxon>Zoarcidae</taxon>
        <taxon>Zoarcinae</taxon>
        <taxon>Zoarces</taxon>
    </lineage>
</organism>
<feature type="region of interest" description="Disordered" evidence="1">
    <location>
        <begin position="1"/>
        <end position="28"/>
    </location>
</feature>
<accession>A0AAW1FB15</accession>
<proteinExistence type="predicted"/>
<dbReference type="Proteomes" id="UP001488805">
    <property type="component" value="Unassembled WGS sequence"/>
</dbReference>
<name>A0AAW1FB15_ZOAVI</name>
<keyword evidence="3" id="KW-1185">Reference proteome</keyword>
<protein>
    <submittedName>
        <fullName evidence="2">Uncharacterized protein</fullName>
    </submittedName>
</protein>
<evidence type="ECO:0000313" key="3">
    <source>
        <dbReference type="Proteomes" id="UP001488805"/>
    </source>
</evidence>
<dbReference type="AlphaFoldDB" id="A0AAW1FB15"/>